<gene>
    <name evidence="1" type="primary">PNMT</name>
    <name evidence="1" type="ORF">GBF38_021679</name>
</gene>
<dbReference type="Proteomes" id="UP000805704">
    <property type="component" value="Chromosome 11"/>
</dbReference>
<evidence type="ECO:0000313" key="1">
    <source>
        <dbReference type="EMBL" id="KAG8013354.1"/>
    </source>
</evidence>
<dbReference type="EMBL" id="CM024799">
    <property type="protein sequence ID" value="KAG8013354.1"/>
    <property type="molecule type" value="Genomic_DNA"/>
</dbReference>
<comment type="caution">
    <text evidence="1">The sequence shown here is derived from an EMBL/GenBank/DDBJ whole genome shotgun (WGS) entry which is preliminary data.</text>
</comment>
<accession>A0ACB7FGN6</accession>
<evidence type="ECO:0000313" key="2">
    <source>
        <dbReference type="Proteomes" id="UP000805704"/>
    </source>
</evidence>
<sequence>MCEKAKGDGAAAMSACYQGFDPAAYLQYNYTPPRADFERQVSIVPWKLHSVCTALSLKVTSDVSGELLVDIGTGPTLYHVILTDFLEVNHQELRRWLQDEGDCGLDWMSYLQHVCKLEGRQYGDIDYNCNP</sequence>
<organism evidence="1 2">
    <name type="scientific">Nibea albiflora</name>
    <name type="common">Yellow drum</name>
    <name type="synonym">Corvina albiflora</name>
    <dbReference type="NCBI Taxonomy" id="240163"/>
    <lineage>
        <taxon>Eukaryota</taxon>
        <taxon>Metazoa</taxon>
        <taxon>Chordata</taxon>
        <taxon>Craniata</taxon>
        <taxon>Vertebrata</taxon>
        <taxon>Euteleostomi</taxon>
        <taxon>Actinopterygii</taxon>
        <taxon>Neopterygii</taxon>
        <taxon>Teleostei</taxon>
        <taxon>Neoteleostei</taxon>
        <taxon>Acanthomorphata</taxon>
        <taxon>Eupercaria</taxon>
        <taxon>Sciaenidae</taxon>
        <taxon>Nibea</taxon>
    </lineage>
</organism>
<protein>
    <submittedName>
        <fullName evidence="1">Phenylethanolamine N-methyltransferase</fullName>
    </submittedName>
</protein>
<name>A0ACB7FGN6_NIBAL</name>
<keyword evidence="2" id="KW-1185">Reference proteome</keyword>
<proteinExistence type="predicted"/>
<reference evidence="1" key="1">
    <citation type="submission" date="2020-04" db="EMBL/GenBank/DDBJ databases">
        <title>A chromosome-scale assembly and high-density genetic map of the yellow drum (Nibea albiflora) genome.</title>
        <authorList>
            <person name="Xu D."/>
            <person name="Zhang W."/>
            <person name="Chen R."/>
            <person name="Tan P."/>
            <person name="Wang L."/>
            <person name="Song H."/>
            <person name="Tian L."/>
            <person name="Zhu Q."/>
            <person name="Wang B."/>
        </authorList>
    </citation>
    <scope>NUCLEOTIDE SEQUENCE</scope>
    <source>
        <strain evidence="1">ZJHYS-2018</strain>
    </source>
</reference>